<dbReference type="InterPro" id="IPR050109">
    <property type="entry name" value="HTH-type_TetR-like_transc_reg"/>
</dbReference>
<proteinExistence type="predicted"/>
<dbReference type="PRINTS" id="PR00455">
    <property type="entry name" value="HTHTETR"/>
</dbReference>
<keyword evidence="5" id="KW-1185">Reference proteome</keyword>
<evidence type="ECO:0000313" key="4">
    <source>
        <dbReference type="EMBL" id="MBC8527938.1"/>
    </source>
</evidence>
<protein>
    <submittedName>
        <fullName evidence="4">TetR/AcrR family transcriptional regulator</fullName>
    </submittedName>
</protein>
<evidence type="ECO:0000256" key="2">
    <source>
        <dbReference type="PROSITE-ProRule" id="PRU00335"/>
    </source>
</evidence>
<dbReference type="InterPro" id="IPR009057">
    <property type="entry name" value="Homeodomain-like_sf"/>
</dbReference>
<dbReference type="GO" id="GO:0000976">
    <property type="term" value="F:transcription cis-regulatory region binding"/>
    <property type="evidence" value="ECO:0007669"/>
    <property type="project" value="TreeGrafter"/>
</dbReference>
<dbReference type="InterPro" id="IPR001647">
    <property type="entry name" value="HTH_TetR"/>
</dbReference>
<dbReference type="EMBL" id="JACRSO010000001">
    <property type="protein sequence ID" value="MBC8527938.1"/>
    <property type="molecule type" value="Genomic_DNA"/>
</dbReference>
<dbReference type="SUPFAM" id="SSF46689">
    <property type="entry name" value="Homeodomain-like"/>
    <property type="match status" value="1"/>
</dbReference>
<name>A0A926CYK2_9FIRM</name>
<dbReference type="Proteomes" id="UP000654279">
    <property type="component" value="Unassembled WGS sequence"/>
</dbReference>
<dbReference type="PANTHER" id="PTHR30055:SF226">
    <property type="entry name" value="HTH-TYPE TRANSCRIPTIONAL REGULATOR PKSA"/>
    <property type="match status" value="1"/>
</dbReference>
<gene>
    <name evidence="4" type="ORF">H8699_00610</name>
</gene>
<evidence type="ECO:0000259" key="3">
    <source>
        <dbReference type="PROSITE" id="PS50977"/>
    </source>
</evidence>
<comment type="caution">
    <text evidence="4">The sequence shown here is derived from an EMBL/GenBank/DDBJ whole genome shotgun (WGS) entry which is preliminary data.</text>
</comment>
<dbReference type="GO" id="GO:0003700">
    <property type="term" value="F:DNA-binding transcription factor activity"/>
    <property type="evidence" value="ECO:0007669"/>
    <property type="project" value="TreeGrafter"/>
</dbReference>
<evidence type="ECO:0000313" key="5">
    <source>
        <dbReference type="Proteomes" id="UP000654279"/>
    </source>
</evidence>
<dbReference type="Gene3D" id="1.10.357.10">
    <property type="entry name" value="Tetracycline Repressor, domain 2"/>
    <property type="match status" value="1"/>
</dbReference>
<dbReference type="PROSITE" id="PS50977">
    <property type="entry name" value="HTH_TETR_2"/>
    <property type="match status" value="1"/>
</dbReference>
<dbReference type="AlphaFoldDB" id="A0A926CYK2"/>
<keyword evidence="1 2" id="KW-0238">DNA-binding</keyword>
<feature type="domain" description="HTH tetR-type" evidence="3">
    <location>
        <begin position="6"/>
        <end position="66"/>
    </location>
</feature>
<accession>A0A926CYK2</accession>
<dbReference type="PANTHER" id="PTHR30055">
    <property type="entry name" value="HTH-TYPE TRANSCRIPTIONAL REGULATOR RUTR"/>
    <property type="match status" value="1"/>
</dbReference>
<evidence type="ECO:0000256" key="1">
    <source>
        <dbReference type="ARBA" id="ARBA00023125"/>
    </source>
</evidence>
<organism evidence="4 5">
    <name type="scientific">Luoshenia tenuis</name>
    <dbReference type="NCBI Taxonomy" id="2763654"/>
    <lineage>
        <taxon>Bacteria</taxon>
        <taxon>Bacillati</taxon>
        <taxon>Bacillota</taxon>
        <taxon>Clostridia</taxon>
        <taxon>Christensenellales</taxon>
        <taxon>Christensenellaceae</taxon>
        <taxon>Luoshenia</taxon>
    </lineage>
</organism>
<sequence length="198" mass="22787">MQYLKEETRHKILSVALREFAARGYKDASMRQIAAKAEMTVGNIYRYYDNKAALFDALVRPAWEQLKSVIVIDKRIGSAGGMTPHNLPVAQIAQEIIRLARDYGQKFYILLFKSEGSPYQSAYDRLIQRIVERFEQELFPLVPVEARDRFLPELLAKTIVDGFFTIMDTCGDDPTRMEKLFGQLLAIMLKDVDQRMKG</sequence>
<feature type="DNA-binding region" description="H-T-H motif" evidence="2">
    <location>
        <begin position="29"/>
        <end position="48"/>
    </location>
</feature>
<reference evidence="4" key="1">
    <citation type="submission" date="2020-08" db="EMBL/GenBank/DDBJ databases">
        <title>Genome public.</title>
        <authorList>
            <person name="Liu C."/>
            <person name="Sun Q."/>
        </authorList>
    </citation>
    <scope>NUCLEOTIDE SEQUENCE</scope>
    <source>
        <strain evidence="4">NSJ-44</strain>
    </source>
</reference>
<dbReference type="RefSeq" id="WP_249284012.1">
    <property type="nucleotide sequence ID" value="NZ_JACRSO010000001.1"/>
</dbReference>
<dbReference type="Pfam" id="PF00440">
    <property type="entry name" value="TetR_N"/>
    <property type="match status" value="1"/>
</dbReference>